<name>A0A6A4SV95_SCOMX</name>
<proteinExistence type="inferred from homology"/>
<dbReference type="EC" id="3.1.26.4" evidence="2"/>
<gene>
    <name evidence="4" type="ORF">F2P81_011901</name>
</gene>
<evidence type="ECO:0000313" key="4">
    <source>
        <dbReference type="EMBL" id="KAF0036589.1"/>
    </source>
</evidence>
<protein>
    <recommendedName>
        <fullName evidence="2">ribonuclease H</fullName>
        <ecNumber evidence="2">3.1.26.4</ecNumber>
    </recommendedName>
</protein>
<comment type="caution">
    <text evidence="4">The sequence shown here is derived from an EMBL/GenBank/DDBJ whole genome shotgun (WGS) entry which is preliminary data.</text>
</comment>
<dbReference type="Gene3D" id="3.30.70.270">
    <property type="match status" value="2"/>
</dbReference>
<dbReference type="InterPro" id="IPR043502">
    <property type="entry name" value="DNA/RNA_pol_sf"/>
</dbReference>
<evidence type="ECO:0000313" key="5">
    <source>
        <dbReference type="Proteomes" id="UP000438429"/>
    </source>
</evidence>
<accession>A0A6A4SV95</accession>
<reference evidence="4 5" key="1">
    <citation type="submission" date="2019-06" db="EMBL/GenBank/DDBJ databases">
        <title>Draft genomes of female and male turbot (Scophthalmus maximus).</title>
        <authorList>
            <person name="Xu H."/>
            <person name="Xu X.-W."/>
            <person name="Shao C."/>
            <person name="Chen S."/>
        </authorList>
    </citation>
    <scope>NUCLEOTIDE SEQUENCE [LARGE SCALE GENOMIC DNA]</scope>
    <source>
        <strain evidence="4">Ysfricsl-2016a</strain>
        <tissue evidence="4">Blood</tissue>
    </source>
</reference>
<dbReference type="FunFam" id="3.30.70.270:FF:000063">
    <property type="entry name" value="Zinc knuckle domaincontaining protein"/>
    <property type="match status" value="1"/>
</dbReference>
<dbReference type="InterPro" id="IPR043128">
    <property type="entry name" value="Rev_trsase/Diguanyl_cyclase"/>
</dbReference>
<dbReference type="PANTHER" id="PTHR37984:SF13">
    <property type="entry name" value="RIBONUCLEASE H"/>
    <property type="match status" value="1"/>
</dbReference>
<dbReference type="Proteomes" id="UP000438429">
    <property type="component" value="Unassembled WGS sequence"/>
</dbReference>
<organism evidence="4 5">
    <name type="scientific">Scophthalmus maximus</name>
    <name type="common">Turbot</name>
    <name type="synonym">Psetta maxima</name>
    <dbReference type="NCBI Taxonomy" id="52904"/>
    <lineage>
        <taxon>Eukaryota</taxon>
        <taxon>Metazoa</taxon>
        <taxon>Chordata</taxon>
        <taxon>Craniata</taxon>
        <taxon>Vertebrata</taxon>
        <taxon>Euteleostomi</taxon>
        <taxon>Actinopterygii</taxon>
        <taxon>Neopterygii</taxon>
        <taxon>Teleostei</taxon>
        <taxon>Neoteleostei</taxon>
        <taxon>Acanthomorphata</taxon>
        <taxon>Carangaria</taxon>
        <taxon>Pleuronectiformes</taxon>
        <taxon>Pleuronectoidei</taxon>
        <taxon>Scophthalmidae</taxon>
        <taxon>Scophthalmus</taxon>
    </lineage>
</organism>
<evidence type="ECO:0000256" key="1">
    <source>
        <dbReference type="ARBA" id="ARBA00010879"/>
    </source>
</evidence>
<evidence type="ECO:0000259" key="3">
    <source>
        <dbReference type="PROSITE" id="PS50878"/>
    </source>
</evidence>
<feature type="domain" description="Reverse transcriptase" evidence="3">
    <location>
        <begin position="1"/>
        <end position="65"/>
    </location>
</feature>
<sequence length="212" mass="24337">MEGLLQGIPRVAIFLDDILLTGKDDKEHLQTLTMVLKWLQEAGLRLKRTKCVFMSEEVIFLGHKVDATGLHPVHEKVKMIKEAPSPSNVAELKAYLGLLNYYKKFLPNLSTVLAAVHELLQKDTKWQWGDAQQASFKKSKELMQSAQVLVHNDPEKDIVLPCDASPYGEGNKLTMLKSPCSYKVNEFYDWIHDMIKLQMYCVYYTYTEIPDE</sequence>
<dbReference type="AlphaFoldDB" id="A0A6A4SV95"/>
<dbReference type="PANTHER" id="PTHR37984">
    <property type="entry name" value="PROTEIN CBG26694"/>
    <property type="match status" value="1"/>
</dbReference>
<dbReference type="Pfam" id="PF17919">
    <property type="entry name" value="RT_RNaseH_2"/>
    <property type="match status" value="1"/>
</dbReference>
<comment type="similarity">
    <text evidence="1">Belongs to the beta type-B retroviral polymerase family. HERV class-II K(HML-2) pol subfamily.</text>
</comment>
<dbReference type="InterPro" id="IPR050951">
    <property type="entry name" value="Retrovirus_Pol_polyprotein"/>
</dbReference>
<evidence type="ECO:0000256" key="2">
    <source>
        <dbReference type="ARBA" id="ARBA00012180"/>
    </source>
</evidence>
<dbReference type="InterPro" id="IPR041577">
    <property type="entry name" value="RT_RNaseH_2"/>
</dbReference>
<dbReference type="InterPro" id="IPR000477">
    <property type="entry name" value="RT_dom"/>
</dbReference>
<dbReference type="PROSITE" id="PS50878">
    <property type="entry name" value="RT_POL"/>
    <property type="match status" value="1"/>
</dbReference>
<dbReference type="SUPFAM" id="SSF56672">
    <property type="entry name" value="DNA/RNA polymerases"/>
    <property type="match status" value="1"/>
</dbReference>
<dbReference type="GO" id="GO:0004523">
    <property type="term" value="F:RNA-DNA hybrid ribonuclease activity"/>
    <property type="evidence" value="ECO:0007669"/>
    <property type="project" value="UniProtKB-EC"/>
</dbReference>
<dbReference type="EMBL" id="VEVO01000010">
    <property type="protein sequence ID" value="KAF0036589.1"/>
    <property type="molecule type" value="Genomic_DNA"/>
</dbReference>
<dbReference type="Pfam" id="PF00078">
    <property type="entry name" value="RVT_1"/>
    <property type="match status" value="1"/>
</dbReference>